<dbReference type="InterPro" id="IPR047153">
    <property type="entry name" value="TRIM45/56/19-like"/>
</dbReference>
<dbReference type="Proteomes" id="UP000596742">
    <property type="component" value="Unassembled WGS sequence"/>
</dbReference>
<dbReference type="GO" id="GO:0008270">
    <property type="term" value="F:zinc ion binding"/>
    <property type="evidence" value="ECO:0007669"/>
    <property type="project" value="UniProtKB-KW"/>
</dbReference>
<dbReference type="EMBL" id="UYJE01001078">
    <property type="protein sequence ID" value="VDH98993.1"/>
    <property type="molecule type" value="Genomic_DNA"/>
</dbReference>
<name>A0A8B6C4E6_MYTGA</name>
<organism evidence="3 4">
    <name type="scientific">Mytilus galloprovincialis</name>
    <name type="common">Mediterranean mussel</name>
    <dbReference type="NCBI Taxonomy" id="29158"/>
    <lineage>
        <taxon>Eukaryota</taxon>
        <taxon>Metazoa</taxon>
        <taxon>Spiralia</taxon>
        <taxon>Lophotrochozoa</taxon>
        <taxon>Mollusca</taxon>
        <taxon>Bivalvia</taxon>
        <taxon>Autobranchia</taxon>
        <taxon>Pteriomorphia</taxon>
        <taxon>Mytilida</taxon>
        <taxon>Mytiloidea</taxon>
        <taxon>Mytilidae</taxon>
        <taxon>Mytilinae</taxon>
        <taxon>Mytilus</taxon>
    </lineage>
</organism>
<evidence type="ECO:0000259" key="2">
    <source>
        <dbReference type="PROSITE" id="PS50119"/>
    </source>
</evidence>
<dbReference type="SUPFAM" id="SSF63829">
    <property type="entry name" value="Calcium-dependent phosphotriesterase"/>
    <property type="match status" value="1"/>
</dbReference>
<dbReference type="PANTHER" id="PTHR25462">
    <property type="entry name" value="BONUS, ISOFORM C-RELATED"/>
    <property type="match status" value="1"/>
</dbReference>
<dbReference type="InterPro" id="IPR000315">
    <property type="entry name" value="Znf_B-box"/>
</dbReference>
<dbReference type="AlphaFoldDB" id="A0A8B6C4E6"/>
<keyword evidence="4" id="KW-1185">Reference proteome</keyword>
<proteinExistence type="predicted"/>
<gene>
    <name evidence="3" type="ORF">MGAL_10B024496</name>
</gene>
<evidence type="ECO:0000313" key="4">
    <source>
        <dbReference type="Proteomes" id="UP000596742"/>
    </source>
</evidence>
<protein>
    <recommendedName>
        <fullName evidence="2">B box-type domain-containing protein</fullName>
    </recommendedName>
</protein>
<feature type="domain" description="B box-type" evidence="2">
    <location>
        <begin position="12"/>
        <end position="59"/>
    </location>
</feature>
<sequence>MALRPQSARRAQVQKRCDLCETDTNIQYRCIQCQKYMCEKCNKIHLNVQTSVKHDIISIRSTQNYQDTPTSMITDNIPCDRHKQKLCVKYCQNCIELVCEDCIDKTHTEHLLYGIKEGCYVIPMVQARITKDLWFGENESKQLQKSIQAGHSSYDNVIKKIDVREIEMKEAIEKYANRLRAQIETKNVYDEKQRKTSEKKIKDIRNILNLKESELVRTKKSNRADIIVKAIREISENFPTLDFHPLPQEVSDFMSGDITVSEIFGSLQSKLITNEQSNIDLQVIKSYTTGFNQVDKLLILDNKTAWISNYEMNTLSKVNVDDKIRTVEDISADVCDMSLTASKDILLSMTDSTDISLLTTKTGQIKHSLSVSPLLPWGIHVTKHNDIILGVMEEGGTYNLTDKSCRKVLIFGMNGKQNDSYEYDKHKNRIFTLPAIITSNINNDILVIDNITDYSGRVVVLDRR</sequence>
<feature type="domain" description="B box-type" evidence="2">
    <location>
        <begin position="74"/>
        <end position="115"/>
    </location>
</feature>
<keyword evidence="1" id="KW-0863">Zinc-finger</keyword>
<keyword evidence="1" id="KW-0862">Zinc</keyword>
<reference evidence="3" key="1">
    <citation type="submission" date="2018-11" db="EMBL/GenBank/DDBJ databases">
        <authorList>
            <person name="Alioto T."/>
            <person name="Alioto T."/>
        </authorList>
    </citation>
    <scope>NUCLEOTIDE SEQUENCE</scope>
</reference>
<comment type="caution">
    <text evidence="3">The sequence shown here is derived from an EMBL/GenBank/DDBJ whole genome shotgun (WGS) entry which is preliminary data.</text>
</comment>
<dbReference type="CDD" id="cd19757">
    <property type="entry name" value="Bbox1"/>
    <property type="match status" value="1"/>
</dbReference>
<dbReference type="PANTHER" id="PTHR25462:SF291">
    <property type="entry name" value="E3 UBIQUITIN-PROTEIN LIGASE TRIM45"/>
    <property type="match status" value="1"/>
</dbReference>
<dbReference type="Gene3D" id="3.30.160.60">
    <property type="entry name" value="Classic Zinc Finger"/>
    <property type="match status" value="1"/>
</dbReference>
<dbReference type="PROSITE" id="PS50119">
    <property type="entry name" value="ZF_BBOX"/>
    <property type="match status" value="2"/>
</dbReference>
<keyword evidence="1" id="KW-0479">Metal-binding</keyword>
<dbReference type="OrthoDB" id="6108862at2759"/>
<dbReference type="GO" id="GO:0061630">
    <property type="term" value="F:ubiquitin protein ligase activity"/>
    <property type="evidence" value="ECO:0007669"/>
    <property type="project" value="TreeGrafter"/>
</dbReference>
<evidence type="ECO:0000256" key="1">
    <source>
        <dbReference type="PROSITE-ProRule" id="PRU00024"/>
    </source>
</evidence>
<accession>A0A8B6C4E6</accession>
<evidence type="ECO:0000313" key="3">
    <source>
        <dbReference type="EMBL" id="VDH98993.1"/>
    </source>
</evidence>
<dbReference type="Pfam" id="PF00643">
    <property type="entry name" value="zf-B_box"/>
    <property type="match status" value="1"/>
</dbReference>